<dbReference type="InterPro" id="IPR011004">
    <property type="entry name" value="Trimer_LpxA-like_sf"/>
</dbReference>
<accession>A0ABU4JNK7</accession>
<protein>
    <submittedName>
        <fullName evidence="3">Glycosyltransferase</fullName>
    </submittedName>
</protein>
<dbReference type="PANTHER" id="PTHR23416:SF78">
    <property type="entry name" value="LIPOPOLYSACCHARIDE BIOSYNTHESIS O-ACETYL TRANSFERASE WBBJ-RELATED"/>
    <property type="match status" value="1"/>
</dbReference>
<dbReference type="Pfam" id="PF14602">
    <property type="entry name" value="Hexapep_2"/>
    <property type="match status" value="1"/>
</dbReference>
<dbReference type="InterPro" id="IPR001451">
    <property type="entry name" value="Hexapep"/>
</dbReference>
<evidence type="ECO:0000259" key="2">
    <source>
        <dbReference type="Pfam" id="PF13712"/>
    </source>
</evidence>
<keyword evidence="4" id="KW-1185">Reference proteome</keyword>
<dbReference type="Gene3D" id="2.160.10.10">
    <property type="entry name" value="Hexapeptide repeat proteins"/>
    <property type="match status" value="1"/>
</dbReference>
<name>A0ABU4JNK7_9CLOT</name>
<dbReference type="EMBL" id="JARUJP010000001">
    <property type="protein sequence ID" value="MDW8799692.1"/>
    <property type="molecule type" value="Genomic_DNA"/>
</dbReference>
<evidence type="ECO:0000259" key="1">
    <source>
        <dbReference type="Pfam" id="PF00535"/>
    </source>
</evidence>
<dbReference type="Pfam" id="PF00535">
    <property type="entry name" value="Glycos_transf_2"/>
    <property type="match status" value="1"/>
</dbReference>
<dbReference type="InterPro" id="IPR051159">
    <property type="entry name" value="Hexapeptide_acetyltransf"/>
</dbReference>
<dbReference type="CDD" id="cd00761">
    <property type="entry name" value="Glyco_tranf_GTA_type"/>
    <property type="match status" value="1"/>
</dbReference>
<evidence type="ECO:0000313" key="3">
    <source>
        <dbReference type="EMBL" id="MDW8799692.1"/>
    </source>
</evidence>
<dbReference type="InterPro" id="IPR029044">
    <property type="entry name" value="Nucleotide-diphossugar_trans"/>
</dbReference>
<sequence length="720" mass="82985">MNDKKICFITCVNDDRQYEECLLYINNLNIPKGYEIDVISIKEAESITSAYNAAIQDTDAKYKVYLHQDTYIINKDFLYDILGVFNSNDKVGMIGVAGAKTIPPSGIWWESIHKYGKVYDSRAGKIELLSFNEVTNAYEEVKAIDGLIMITQYDIHWKEDIFDGWHFHDVSQSMEFIKSGYIIVIPKQREAWCIHDCEGFNPKDRYDDYRKKFLDEYSKEIFRDDNNIVNLNKNTSEKFYKFGRNSRIQGEAEIFTAEGISIGNNVSIQKDVRLMLPYNNFNGEPRIIIEDGCDIGKRLTVSATNKIVIEKNVIIAANVHITDHNHEYKEVGIPIMYQGVTSFTNEVIIGQGSWIANNCVIVGNVHIGRGCTIAANSVVTKDIPDYCVVAGSPARVKKCFDRVSGKWIKVKDENHLMEVIEERQTFKPLLTIGIFTYNRSNYLDKCLYAIFNQIGNDSLFEVLVCDNNSTDNTNIVVDKYKSKYNNLVYYKNENNIGAMKNVHKVLEKASGEFVIAHGDDDYLAYLTIYKLVDMIYKNRNCSLMYMLPSNDNFTIYNGEGINNYVEQVSFVTTFISGMVVKKDEFDKIVDKEKFIYTDINQVYIQLELLRNNPNFAILKGNTLSRGSGEHKPSGYNFGEVFIKNYLDILTHFKEFGLKEDVVKNEKYKLLTSMIIPWCRKIINENIDLDISNIMSLVYDYYNSETYFNEANRELQMILKK</sequence>
<dbReference type="Proteomes" id="UP001281656">
    <property type="component" value="Unassembled WGS sequence"/>
</dbReference>
<dbReference type="Pfam" id="PF00132">
    <property type="entry name" value="Hexapep"/>
    <property type="match status" value="1"/>
</dbReference>
<dbReference type="InterPro" id="IPR059123">
    <property type="entry name" value="StrF_dom"/>
</dbReference>
<dbReference type="PANTHER" id="PTHR23416">
    <property type="entry name" value="SIALIC ACID SYNTHASE-RELATED"/>
    <property type="match status" value="1"/>
</dbReference>
<dbReference type="SUPFAM" id="SSF53448">
    <property type="entry name" value="Nucleotide-diphospho-sugar transferases"/>
    <property type="match status" value="2"/>
</dbReference>
<feature type="domain" description="Streptomycin biosynthesis protein StrF" evidence="2">
    <location>
        <begin position="7"/>
        <end position="217"/>
    </location>
</feature>
<gene>
    <name evidence="3" type="ORF">P8V03_00815</name>
</gene>
<dbReference type="CDD" id="cd04647">
    <property type="entry name" value="LbH_MAT_like"/>
    <property type="match status" value="1"/>
</dbReference>
<comment type="caution">
    <text evidence="3">The sequence shown here is derived from an EMBL/GenBank/DDBJ whole genome shotgun (WGS) entry which is preliminary data.</text>
</comment>
<dbReference type="Gene3D" id="3.90.550.10">
    <property type="entry name" value="Spore Coat Polysaccharide Biosynthesis Protein SpsA, Chain A"/>
    <property type="match status" value="2"/>
</dbReference>
<evidence type="ECO:0000313" key="4">
    <source>
        <dbReference type="Proteomes" id="UP001281656"/>
    </source>
</evidence>
<feature type="domain" description="Glycosyltransferase 2-like" evidence="1">
    <location>
        <begin position="432"/>
        <end position="541"/>
    </location>
</feature>
<dbReference type="SUPFAM" id="SSF51161">
    <property type="entry name" value="Trimeric LpxA-like enzymes"/>
    <property type="match status" value="1"/>
</dbReference>
<dbReference type="InterPro" id="IPR001173">
    <property type="entry name" value="Glyco_trans_2-like"/>
</dbReference>
<proteinExistence type="predicted"/>
<organism evidence="3 4">
    <name type="scientific">Clostridium tanneri</name>
    <dbReference type="NCBI Taxonomy" id="3037988"/>
    <lineage>
        <taxon>Bacteria</taxon>
        <taxon>Bacillati</taxon>
        <taxon>Bacillota</taxon>
        <taxon>Clostridia</taxon>
        <taxon>Eubacteriales</taxon>
        <taxon>Clostridiaceae</taxon>
        <taxon>Clostridium</taxon>
    </lineage>
</organism>
<reference evidence="3 4" key="1">
    <citation type="submission" date="2023-04" db="EMBL/GenBank/DDBJ databases">
        <title>Clostridium tannerae sp. nov., isolated from the fecal material of an alpaca.</title>
        <authorList>
            <person name="Miller S."/>
            <person name="Hendry M."/>
            <person name="King J."/>
            <person name="Sankaranarayanan K."/>
            <person name="Lawson P.A."/>
        </authorList>
    </citation>
    <scope>NUCLEOTIDE SEQUENCE [LARGE SCALE GENOMIC DNA]</scope>
    <source>
        <strain evidence="3 4">A1-XYC3</strain>
    </source>
</reference>
<dbReference type="Pfam" id="PF13712">
    <property type="entry name" value="Glyco_tranf_2_5"/>
    <property type="match status" value="1"/>
</dbReference>
<dbReference type="RefSeq" id="WP_318796386.1">
    <property type="nucleotide sequence ID" value="NZ_JARUJP010000001.1"/>
</dbReference>